<dbReference type="CDD" id="cd00092">
    <property type="entry name" value="HTH_CRP"/>
    <property type="match status" value="1"/>
</dbReference>
<dbReference type="InterPro" id="IPR036388">
    <property type="entry name" value="WH-like_DNA-bd_sf"/>
</dbReference>
<comment type="caution">
    <text evidence="6">The sequence shown here is derived from an EMBL/GenBank/DDBJ whole genome shotgun (WGS) entry which is preliminary data.</text>
</comment>
<dbReference type="GO" id="GO:0003677">
    <property type="term" value="F:DNA binding"/>
    <property type="evidence" value="ECO:0007669"/>
    <property type="project" value="UniProtKB-KW"/>
</dbReference>
<dbReference type="PROSITE" id="PS50042">
    <property type="entry name" value="CNMP_BINDING_3"/>
    <property type="match status" value="1"/>
</dbReference>
<keyword evidence="3" id="KW-0804">Transcription</keyword>
<feature type="domain" description="HTH crp-type" evidence="5">
    <location>
        <begin position="110"/>
        <end position="182"/>
    </location>
</feature>
<organism evidence="6 7">
    <name type="scientific">Thermus aquaticus</name>
    <dbReference type="NCBI Taxonomy" id="271"/>
    <lineage>
        <taxon>Bacteria</taxon>
        <taxon>Thermotogati</taxon>
        <taxon>Deinococcota</taxon>
        <taxon>Deinococci</taxon>
        <taxon>Thermales</taxon>
        <taxon>Thermaceae</taxon>
        <taxon>Thermus</taxon>
    </lineage>
</organism>
<accession>A0A0N0U8A8</accession>
<dbReference type="RefSeq" id="WP_053768025.1">
    <property type="nucleotide sequence ID" value="NZ_LHCI01000106.1"/>
</dbReference>
<proteinExistence type="predicted"/>
<dbReference type="Gene3D" id="2.60.120.10">
    <property type="entry name" value="Jelly Rolls"/>
    <property type="match status" value="1"/>
</dbReference>
<keyword evidence="1" id="KW-0805">Transcription regulation</keyword>
<dbReference type="GO" id="GO:0003700">
    <property type="term" value="F:DNA-binding transcription factor activity"/>
    <property type="evidence" value="ECO:0007669"/>
    <property type="project" value="TreeGrafter"/>
</dbReference>
<dbReference type="SUPFAM" id="SSF51206">
    <property type="entry name" value="cAMP-binding domain-like"/>
    <property type="match status" value="1"/>
</dbReference>
<dbReference type="PATRIC" id="fig|271.14.peg.1723"/>
<evidence type="ECO:0000259" key="4">
    <source>
        <dbReference type="PROSITE" id="PS50042"/>
    </source>
</evidence>
<dbReference type="Pfam" id="PF00027">
    <property type="entry name" value="cNMP_binding"/>
    <property type="match status" value="1"/>
</dbReference>
<dbReference type="PANTHER" id="PTHR24567">
    <property type="entry name" value="CRP FAMILY TRANSCRIPTIONAL REGULATORY PROTEIN"/>
    <property type="match status" value="1"/>
</dbReference>
<dbReference type="AlphaFoldDB" id="A0A0N0U8A8"/>
<gene>
    <name evidence="6" type="primary">crp_2</name>
    <name evidence="6" type="ORF">BVI061214_01651</name>
</gene>
<dbReference type="Proteomes" id="UP000037685">
    <property type="component" value="Unassembled WGS sequence"/>
</dbReference>
<dbReference type="PANTHER" id="PTHR24567:SF74">
    <property type="entry name" value="HTH-TYPE TRANSCRIPTIONAL REGULATOR ARCR"/>
    <property type="match status" value="1"/>
</dbReference>
<evidence type="ECO:0000256" key="3">
    <source>
        <dbReference type="ARBA" id="ARBA00023163"/>
    </source>
</evidence>
<name>A0A0N0U8A8_THEAQ</name>
<dbReference type="PROSITE" id="PS51063">
    <property type="entry name" value="HTH_CRP_2"/>
    <property type="match status" value="1"/>
</dbReference>
<protein>
    <submittedName>
        <fullName evidence="6">cAMP-activated global transcriptional regulator CRP</fullName>
    </submittedName>
</protein>
<dbReference type="EMBL" id="LHCI01000106">
    <property type="protein sequence ID" value="KOX90460.1"/>
    <property type="molecule type" value="Genomic_DNA"/>
</dbReference>
<reference evidence="6 7" key="1">
    <citation type="submission" date="2015-07" db="EMBL/GenBank/DDBJ databases">
        <authorList>
            <person name="Noorani M."/>
        </authorList>
    </citation>
    <scope>NUCLEOTIDE SEQUENCE [LARGE SCALE GENOMIC DNA]</scope>
    <source>
        <strain evidence="7">ATCC 25104 / DSM 625 / JCM 10724 / NBRC 103206 / NCIMB 11243 / YT-1</strain>
    </source>
</reference>
<evidence type="ECO:0000259" key="5">
    <source>
        <dbReference type="PROSITE" id="PS51063"/>
    </source>
</evidence>
<dbReference type="InterPro" id="IPR050397">
    <property type="entry name" value="Env_Response_Regulators"/>
</dbReference>
<evidence type="ECO:0000313" key="6">
    <source>
        <dbReference type="EMBL" id="KOX90460.1"/>
    </source>
</evidence>
<dbReference type="SMART" id="SM00419">
    <property type="entry name" value="HTH_CRP"/>
    <property type="match status" value="1"/>
</dbReference>
<dbReference type="Gene3D" id="1.10.10.10">
    <property type="entry name" value="Winged helix-like DNA-binding domain superfamily/Winged helix DNA-binding domain"/>
    <property type="match status" value="1"/>
</dbReference>
<dbReference type="InterPro" id="IPR012318">
    <property type="entry name" value="HTH_CRP"/>
</dbReference>
<evidence type="ECO:0000256" key="1">
    <source>
        <dbReference type="ARBA" id="ARBA00023015"/>
    </source>
</evidence>
<dbReference type="InterPro" id="IPR036390">
    <property type="entry name" value="WH_DNA-bd_sf"/>
</dbReference>
<dbReference type="Pfam" id="PF13545">
    <property type="entry name" value="HTH_Crp_2"/>
    <property type="match status" value="1"/>
</dbReference>
<evidence type="ECO:0000256" key="2">
    <source>
        <dbReference type="ARBA" id="ARBA00023125"/>
    </source>
</evidence>
<dbReference type="InterPro" id="IPR014710">
    <property type="entry name" value="RmlC-like_jellyroll"/>
</dbReference>
<dbReference type="CDD" id="cd00038">
    <property type="entry name" value="CAP_ED"/>
    <property type="match status" value="1"/>
</dbReference>
<evidence type="ECO:0000313" key="7">
    <source>
        <dbReference type="Proteomes" id="UP000037685"/>
    </source>
</evidence>
<dbReference type="GO" id="GO:0005829">
    <property type="term" value="C:cytosol"/>
    <property type="evidence" value="ECO:0007669"/>
    <property type="project" value="TreeGrafter"/>
</dbReference>
<dbReference type="InterPro" id="IPR018490">
    <property type="entry name" value="cNMP-bd_dom_sf"/>
</dbReference>
<dbReference type="SUPFAM" id="SSF46785">
    <property type="entry name" value="Winged helix' DNA-binding domain"/>
    <property type="match status" value="1"/>
</dbReference>
<feature type="domain" description="Cyclic nucleotide-binding" evidence="4">
    <location>
        <begin position="1"/>
        <end position="56"/>
    </location>
</feature>
<dbReference type="PRINTS" id="PR00034">
    <property type="entry name" value="HTHCRP"/>
</dbReference>
<dbReference type="SMART" id="SM00100">
    <property type="entry name" value="cNMP"/>
    <property type="match status" value="1"/>
</dbReference>
<keyword evidence="2" id="KW-0238">DNA-binding</keyword>
<dbReference type="InterPro" id="IPR000595">
    <property type="entry name" value="cNMP-bd_dom"/>
</dbReference>
<sequence>MKKFGRKETIYLRGESAHTLYRLEEGLVRIVELLPDGRLITLRHVLPGDYFGEEALEGKRYRYTAEAMTEVAVQGFDPRAMNHEALHAVARNLARQMRRVHAYEAHLQTGELRSRIARYLLFLADTPASFRDEKGLYVTASHEEIADATASTRESVSKILSDLRQEGLIATAYRKVYLLDLGALEEAAEGVLEAA</sequence>